<evidence type="ECO:0008006" key="3">
    <source>
        <dbReference type="Google" id="ProtNLM"/>
    </source>
</evidence>
<evidence type="ECO:0000256" key="1">
    <source>
        <dbReference type="SAM" id="Phobius"/>
    </source>
</evidence>
<accession>A0A7V5NYP8</accession>
<dbReference type="Gene3D" id="3.30.2310.20">
    <property type="entry name" value="RelE-like"/>
    <property type="match status" value="1"/>
</dbReference>
<dbReference type="AlphaFoldDB" id="A0A7V5NYP8"/>
<gene>
    <name evidence="2" type="ORF">ENJ96_02185</name>
</gene>
<keyword evidence="1" id="KW-0472">Membrane</keyword>
<keyword evidence="1" id="KW-1133">Transmembrane helix</keyword>
<feature type="transmembrane region" description="Helical" evidence="1">
    <location>
        <begin position="65"/>
        <end position="85"/>
    </location>
</feature>
<keyword evidence="1" id="KW-0812">Transmembrane</keyword>
<dbReference type="InterPro" id="IPR035093">
    <property type="entry name" value="RelE/ParE_toxin_dom_sf"/>
</dbReference>
<dbReference type="Proteomes" id="UP000886101">
    <property type="component" value="Unassembled WGS sequence"/>
</dbReference>
<name>A0A7V5NYP8_9BACT</name>
<comment type="caution">
    <text evidence="2">The sequence shown here is derived from an EMBL/GenBank/DDBJ whole genome shotgun (WGS) entry which is preliminary data.</text>
</comment>
<dbReference type="SUPFAM" id="SSF143011">
    <property type="entry name" value="RelE-like"/>
    <property type="match status" value="1"/>
</dbReference>
<dbReference type="EMBL" id="DROK01000063">
    <property type="protein sequence ID" value="HHI96640.1"/>
    <property type="molecule type" value="Genomic_DNA"/>
</dbReference>
<sequence length="99" mass="11521">MGEEKKFRLKFHEKVLTQDLPSLKPTVKDALLHFLNEKLAKKPFSYARPLRGNTDGYWKVQIGNYLLGFKIVGDLLLILSIIPYYKLYDQVISAPKKMH</sequence>
<evidence type="ECO:0000313" key="2">
    <source>
        <dbReference type="EMBL" id="HHI96640.1"/>
    </source>
</evidence>
<proteinExistence type="predicted"/>
<reference evidence="2" key="1">
    <citation type="journal article" date="2020" name="mSystems">
        <title>Genome- and Community-Level Interaction Insights into Carbon Utilization and Element Cycling Functions of Hydrothermarchaeota in Hydrothermal Sediment.</title>
        <authorList>
            <person name="Zhou Z."/>
            <person name="Liu Y."/>
            <person name="Xu W."/>
            <person name="Pan J."/>
            <person name="Luo Z.H."/>
            <person name="Li M."/>
        </authorList>
    </citation>
    <scope>NUCLEOTIDE SEQUENCE [LARGE SCALE GENOMIC DNA]</scope>
    <source>
        <strain evidence="2">HyVt-533</strain>
    </source>
</reference>
<protein>
    <recommendedName>
        <fullName evidence="3">Addiction module toxin RelE</fullName>
    </recommendedName>
</protein>
<organism evidence="2">
    <name type="scientific">Thermodesulfatator atlanticus</name>
    <dbReference type="NCBI Taxonomy" id="501497"/>
    <lineage>
        <taxon>Bacteria</taxon>
        <taxon>Pseudomonadati</taxon>
        <taxon>Thermodesulfobacteriota</taxon>
        <taxon>Thermodesulfobacteria</taxon>
        <taxon>Thermodesulfobacteriales</taxon>
        <taxon>Thermodesulfatatoraceae</taxon>
        <taxon>Thermodesulfatator</taxon>
    </lineage>
</organism>